<sequence>MERALATLTIDEEEDVVLNVGAAVQVEVPQYQYCMVARRNTPVVSPWIRDEVDDFGGDQRRANLNPGFVGMQYSKFKDFRASFLGTTSGGKQILPGYGQPTRMEL</sequence>
<reference evidence="1 2" key="1">
    <citation type="submission" date="2021-09" db="EMBL/GenBank/DDBJ databases">
        <title>Genomic insights and catalytic innovation underlie evolution of tropane alkaloids biosynthesis.</title>
        <authorList>
            <person name="Wang Y.-J."/>
            <person name="Tian T."/>
            <person name="Huang J.-P."/>
            <person name="Huang S.-X."/>
        </authorList>
    </citation>
    <scope>NUCLEOTIDE SEQUENCE [LARGE SCALE GENOMIC DNA]</scope>
    <source>
        <strain evidence="1">KIB-2018</strain>
        <tissue evidence="1">Leaf</tissue>
    </source>
</reference>
<dbReference type="EMBL" id="JAIWQS010000006">
    <property type="protein sequence ID" value="KAJ8762733.1"/>
    <property type="molecule type" value="Genomic_DNA"/>
</dbReference>
<name>A0AAV8T7Z4_9ROSI</name>
<protein>
    <submittedName>
        <fullName evidence="1">Uncharacterized protein</fullName>
    </submittedName>
</protein>
<dbReference type="Proteomes" id="UP001159364">
    <property type="component" value="Linkage Group LG06"/>
</dbReference>
<keyword evidence="2" id="KW-1185">Reference proteome</keyword>
<comment type="caution">
    <text evidence="1">The sequence shown here is derived from an EMBL/GenBank/DDBJ whole genome shotgun (WGS) entry which is preliminary data.</text>
</comment>
<evidence type="ECO:0000313" key="2">
    <source>
        <dbReference type="Proteomes" id="UP001159364"/>
    </source>
</evidence>
<organism evidence="1 2">
    <name type="scientific">Erythroxylum novogranatense</name>
    <dbReference type="NCBI Taxonomy" id="1862640"/>
    <lineage>
        <taxon>Eukaryota</taxon>
        <taxon>Viridiplantae</taxon>
        <taxon>Streptophyta</taxon>
        <taxon>Embryophyta</taxon>
        <taxon>Tracheophyta</taxon>
        <taxon>Spermatophyta</taxon>
        <taxon>Magnoliopsida</taxon>
        <taxon>eudicotyledons</taxon>
        <taxon>Gunneridae</taxon>
        <taxon>Pentapetalae</taxon>
        <taxon>rosids</taxon>
        <taxon>fabids</taxon>
        <taxon>Malpighiales</taxon>
        <taxon>Erythroxylaceae</taxon>
        <taxon>Erythroxylum</taxon>
    </lineage>
</organism>
<evidence type="ECO:0000313" key="1">
    <source>
        <dbReference type="EMBL" id="KAJ8762733.1"/>
    </source>
</evidence>
<accession>A0AAV8T7Z4</accession>
<proteinExistence type="predicted"/>
<dbReference type="AlphaFoldDB" id="A0AAV8T7Z4"/>
<gene>
    <name evidence="1" type="ORF">K2173_012225</name>
</gene>